<dbReference type="Proteomes" id="UP001212997">
    <property type="component" value="Unassembled WGS sequence"/>
</dbReference>
<protein>
    <recommendedName>
        <fullName evidence="9">Cytochrome P450</fullName>
    </recommendedName>
</protein>
<dbReference type="SUPFAM" id="SSF48264">
    <property type="entry name" value="Cytochrome P450"/>
    <property type="match status" value="1"/>
</dbReference>
<dbReference type="GO" id="GO:0016705">
    <property type="term" value="F:oxidoreductase activity, acting on paired donors, with incorporation or reduction of molecular oxygen"/>
    <property type="evidence" value="ECO:0007669"/>
    <property type="project" value="InterPro"/>
</dbReference>
<name>A0AAD5UX15_9APHY</name>
<dbReference type="InterPro" id="IPR001128">
    <property type="entry name" value="Cyt_P450"/>
</dbReference>
<keyword evidence="4 6" id="KW-0479">Metal-binding</keyword>
<dbReference type="InterPro" id="IPR050529">
    <property type="entry name" value="CYP450_sterol_14alpha_dmase"/>
</dbReference>
<evidence type="ECO:0000256" key="4">
    <source>
        <dbReference type="ARBA" id="ARBA00022723"/>
    </source>
</evidence>
<feature type="binding site" description="axial binding residue" evidence="6">
    <location>
        <position position="414"/>
    </location>
    <ligand>
        <name>heme</name>
        <dbReference type="ChEBI" id="CHEBI:30413"/>
    </ligand>
    <ligandPart>
        <name>Fe</name>
        <dbReference type="ChEBI" id="CHEBI:18248"/>
    </ligandPart>
</feature>
<sequence length="417" mass="46928">MGVLTRSGSVCYLGVQVSGTIPPKATPLRPIFGSMGGLCLSELRKTLGPVFRVKAAGRESTYIASPSLINAIYKDPKNFQFLPIRQQFTQDVFGIPHEISFSKEILSEYFPSHTRVLSPKGIIPILNRYVSYAHQELHATLGSRWDTTVALKEALLIPAYNAAARTFLGPSFPAEKTYQDFNTFNNAFHIITAGVPRFLLPGPYRAWDRVVSHVKDHVSKLRERNEEVTELVAMTLDECERHRWLGDNPSAMLAADLWALEANAIWAVYWTIVYLLQSPHGIAPVVAEIDRARENWISTHPSIPLTASTFPQFLEDSMADFPLLTSCIHEVLRLTTSTFSIRRVSNQTEFAGFEFKEGDEIICTTRAVHVDEEIYEDPYQFKMDRFLDGQNKFQKDGKPVPNHLMPFGGGVSMCEGR</sequence>
<comment type="caution">
    <text evidence="7">The sequence shown here is derived from an EMBL/GenBank/DDBJ whole genome shotgun (WGS) entry which is preliminary data.</text>
</comment>
<evidence type="ECO:0000313" key="8">
    <source>
        <dbReference type="Proteomes" id="UP001212997"/>
    </source>
</evidence>
<evidence type="ECO:0000256" key="3">
    <source>
        <dbReference type="ARBA" id="ARBA00022617"/>
    </source>
</evidence>
<keyword evidence="8" id="KW-1185">Reference proteome</keyword>
<evidence type="ECO:0000256" key="5">
    <source>
        <dbReference type="ARBA" id="ARBA00023004"/>
    </source>
</evidence>
<dbReference type="GO" id="GO:0008395">
    <property type="term" value="F:steroid hydroxylase activity"/>
    <property type="evidence" value="ECO:0007669"/>
    <property type="project" value="TreeGrafter"/>
</dbReference>
<dbReference type="EMBL" id="JANAWD010000476">
    <property type="protein sequence ID" value="KAJ3478884.1"/>
    <property type="molecule type" value="Genomic_DNA"/>
</dbReference>
<dbReference type="GO" id="GO:0020037">
    <property type="term" value="F:heme binding"/>
    <property type="evidence" value="ECO:0007669"/>
    <property type="project" value="InterPro"/>
</dbReference>
<dbReference type="InterPro" id="IPR002403">
    <property type="entry name" value="Cyt_P450_E_grp-IV"/>
</dbReference>
<comment type="similarity">
    <text evidence="2">Belongs to the cytochrome P450 family.</text>
</comment>
<dbReference type="Pfam" id="PF00067">
    <property type="entry name" value="p450"/>
    <property type="match status" value="1"/>
</dbReference>
<gene>
    <name evidence="7" type="ORF">NLI96_g9441</name>
</gene>
<evidence type="ECO:0000256" key="1">
    <source>
        <dbReference type="ARBA" id="ARBA00001971"/>
    </source>
</evidence>
<keyword evidence="3 6" id="KW-0349">Heme</keyword>
<dbReference type="Gene3D" id="1.10.630.10">
    <property type="entry name" value="Cytochrome P450"/>
    <property type="match status" value="1"/>
</dbReference>
<keyword evidence="5 6" id="KW-0408">Iron</keyword>
<accession>A0AAD5UX15</accession>
<evidence type="ECO:0008006" key="9">
    <source>
        <dbReference type="Google" id="ProtNLM"/>
    </source>
</evidence>
<dbReference type="PRINTS" id="PR00465">
    <property type="entry name" value="EP450IV"/>
</dbReference>
<organism evidence="7 8">
    <name type="scientific">Meripilus lineatus</name>
    <dbReference type="NCBI Taxonomy" id="2056292"/>
    <lineage>
        <taxon>Eukaryota</taxon>
        <taxon>Fungi</taxon>
        <taxon>Dikarya</taxon>
        <taxon>Basidiomycota</taxon>
        <taxon>Agaricomycotina</taxon>
        <taxon>Agaricomycetes</taxon>
        <taxon>Polyporales</taxon>
        <taxon>Meripilaceae</taxon>
        <taxon>Meripilus</taxon>
    </lineage>
</organism>
<dbReference type="PANTHER" id="PTHR24304">
    <property type="entry name" value="CYTOCHROME P450 FAMILY 7"/>
    <property type="match status" value="1"/>
</dbReference>
<reference evidence="7" key="1">
    <citation type="submission" date="2022-07" db="EMBL/GenBank/DDBJ databases">
        <title>Genome Sequence of Physisporinus lineatus.</title>
        <authorList>
            <person name="Buettner E."/>
        </authorList>
    </citation>
    <scope>NUCLEOTIDE SEQUENCE</scope>
    <source>
        <strain evidence="7">VT162</strain>
    </source>
</reference>
<evidence type="ECO:0000256" key="6">
    <source>
        <dbReference type="PIRSR" id="PIRSR602403-1"/>
    </source>
</evidence>
<dbReference type="PANTHER" id="PTHR24304:SF4">
    <property type="entry name" value="CYTOCHROME P450"/>
    <property type="match status" value="1"/>
</dbReference>
<evidence type="ECO:0000313" key="7">
    <source>
        <dbReference type="EMBL" id="KAJ3478884.1"/>
    </source>
</evidence>
<dbReference type="GO" id="GO:0005506">
    <property type="term" value="F:iron ion binding"/>
    <property type="evidence" value="ECO:0007669"/>
    <property type="project" value="InterPro"/>
</dbReference>
<proteinExistence type="inferred from homology"/>
<comment type="cofactor">
    <cofactor evidence="1 6">
        <name>heme</name>
        <dbReference type="ChEBI" id="CHEBI:30413"/>
    </cofactor>
</comment>
<dbReference type="AlphaFoldDB" id="A0AAD5UX15"/>
<dbReference type="InterPro" id="IPR036396">
    <property type="entry name" value="Cyt_P450_sf"/>
</dbReference>
<evidence type="ECO:0000256" key="2">
    <source>
        <dbReference type="ARBA" id="ARBA00010617"/>
    </source>
</evidence>